<gene>
    <name evidence="1" type="ordered locus">SGRA_1156</name>
</gene>
<dbReference type="AlphaFoldDB" id="H6L409"/>
<dbReference type="HOGENOM" id="CLU_2883360_0_0_10"/>
<dbReference type="KEGG" id="sgn:SGRA_1156"/>
<dbReference type="Proteomes" id="UP000007519">
    <property type="component" value="Chromosome"/>
</dbReference>
<sequence length="63" mass="7127">MLKEKVVIVEIEEGEMQEKREDKHKEDALLAIKANITSEAFSGEQEKKVSEGPVFLCVLFCSD</sequence>
<evidence type="ECO:0000313" key="2">
    <source>
        <dbReference type="Proteomes" id="UP000007519"/>
    </source>
</evidence>
<protein>
    <submittedName>
        <fullName evidence="1">Uncharacterized protein</fullName>
    </submittedName>
</protein>
<evidence type="ECO:0000313" key="1">
    <source>
        <dbReference type="EMBL" id="AFC23891.1"/>
    </source>
</evidence>
<keyword evidence="2" id="KW-1185">Reference proteome</keyword>
<accession>H6L409</accession>
<name>H6L409_SAPGL</name>
<reference evidence="1 2" key="1">
    <citation type="journal article" date="2012" name="Stand. Genomic Sci.">
        <title>Complete genome sequencing and analysis of Saprospira grandis str. Lewin, a predatory marine bacterium.</title>
        <authorList>
            <person name="Saw J.H."/>
            <person name="Yuryev A."/>
            <person name="Kanbe M."/>
            <person name="Hou S."/>
            <person name="Young A.G."/>
            <person name="Aizawa S."/>
            <person name="Alam M."/>
        </authorList>
    </citation>
    <scope>NUCLEOTIDE SEQUENCE [LARGE SCALE GENOMIC DNA]</scope>
    <source>
        <strain evidence="1 2">Lewin</strain>
    </source>
</reference>
<dbReference type="EMBL" id="CP002831">
    <property type="protein sequence ID" value="AFC23891.1"/>
    <property type="molecule type" value="Genomic_DNA"/>
</dbReference>
<proteinExistence type="predicted"/>
<organism evidence="1 2">
    <name type="scientific">Saprospira grandis (strain Lewin)</name>
    <dbReference type="NCBI Taxonomy" id="984262"/>
    <lineage>
        <taxon>Bacteria</taxon>
        <taxon>Pseudomonadati</taxon>
        <taxon>Bacteroidota</taxon>
        <taxon>Saprospiria</taxon>
        <taxon>Saprospirales</taxon>
        <taxon>Saprospiraceae</taxon>
        <taxon>Saprospira</taxon>
    </lineage>
</organism>